<keyword evidence="1" id="KW-0472">Membrane</keyword>
<dbReference type="EMBL" id="JBAKAR010000002">
    <property type="protein sequence ID" value="MEL0612302.1"/>
    <property type="molecule type" value="Genomic_DNA"/>
</dbReference>
<evidence type="ECO:0000256" key="1">
    <source>
        <dbReference type="SAM" id="Phobius"/>
    </source>
</evidence>
<evidence type="ECO:0008006" key="4">
    <source>
        <dbReference type="Google" id="ProtNLM"/>
    </source>
</evidence>
<sequence length="151" mass="17503">MSLSETTKPTVIYGEKGANLSFRIIRYALMSCLPLLAVCIYVNNYFLIAPVLLLIGSRYMTAKYWKNTPYVVFKNELFEVKPSKVTVVKAIHYKDVVSIQEHKRAWSVDYKDNGKEKQVVIVKFWLTPEGIERIRTELERHVSSVVMPFQP</sequence>
<keyword evidence="1" id="KW-0812">Transmembrane</keyword>
<dbReference type="RefSeq" id="WP_341563497.1">
    <property type="nucleotide sequence ID" value="NZ_JBAKAQ010000002.1"/>
</dbReference>
<gene>
    <name evidence="2" type="ORF">V6242_04035</name>
</gene>
<reference evidence="2 3" key="1">
    <citation type="submission" date="2024-02" db="EMBL/GenBank/DDBJ databases">
        <title>Bacteria isolated from the canopy kelp, Nereocystis luetkeana.</title>
        <authorList>
            <person name="Pfister C.A."/>
            <person name="Younker I.T."/>
            <person name="Light S.H."/>
        </authorList>
    </citation>
    <scope>NUCLEOTIDE SEQUENCE [LARGE SCALE GENOMIC DNA]</scope>
    <source>
        <strain evidence="2 3">TI.4.07</strain>
    </source>
</reference>
<evidence type="ECO:0000313" key="3">
    <source>
        <dbReference type="Proteomes" id="UP001379949"/>
    </source>
</evidence>
<proteinExistence type="predicted"/>
<evidence type="ECO:0000313" key="2">
    <source>
        <dbReference type="EMBL" id="MEL0612302.1"/>
    </source>
</evidence>
<organism evidence="2 3">
    <name type="scientific">Marinomonas arenicola</name>
    <dbReference type="NCBI Taxonomy" id="569601"/>
    <lineage>
        <taxon>Bacteria</taxon>
        <taxon>Pseudomonadati</taxon>
        <taxon>Pseudomonadota</taxon>
        <taxon>Gammaproteobacteria</taxon>
        <taxon>Oceanospirillales</taxon>
        <taxon>Oceanospirillaceae</taxon>
        <taxon>Marinomonas</taxon>
    </lineage>
</organism>
<name>A0ABU9G4H1_9GAMM</name>
<keyword evidence="1" id="KW-1133">Transmembrane helix</keyword>
<protein>
    <recommendedName>
        <fullName evidence="4">PH domain-containing protein</fullName>
    </recommendedName>
</protein>
<dbReference type="Proteomes" id="UP001379949">
    <property type="component" value="Unassembled WGS sequence"/>
</dbReference>
<comment type="caution">
    <text evidence="2">The sequence shown here is derived from an EMBL/GenBank/DDBJ whole genome shotgun (WGS) entry which is preliminary data.</text>
</comment>
<accession>A0ABU9G4H1</accession>
<feature type="transmembrane region" description="Helical" evidence="1">
    <location>
        <begin position="27"/>
        <end position="55"/>
    </location>
</feature>
<keyword evidence="3" id="KW-1185">Reference proteome</keyword>